<dbReference type="PANTHER" id="PTHR33179">
    <property type="entry name" value="VQ MOTIF-CONTAINING PROTEIN"/>
    <property type="match status" value="1"/>
</dbReference>
<feature type="compositionally biased region" description="Low complexity" evidence="1">
    <location>
        <begin position="58"/>
        <end position="69"/>
    </location>
</feature>
<sequence length="368" mass="39539">MQQVDDVYREGKQGRPAASPTSVLEEDPLVVGSWSMWDLSLPIDSPSVSHHASPIRTSPLRSSMSSPLRDAMHLTSKRGAEGNNNSNSAGSRSLVETLQNCLTSLPQSTNMGDSVGRSLSDPNGAPSSATTSRQLSSRPPGKRRPRASRRTPTTILETNPSEFKDMVQKLTGIPSATPAGVPVRPQPQRASANHLVRPETLRSIRRLPPISSPPRPPITPAPITVLQHSQQNNTSPVLAAMTPTALKREFPEESSSSPLYGSYESVMKRAMSAPTTSMESWWSDNDKPRGPSMTNLNPELPFTMSSGDALTNAILSAASGTTASPDYARLDSADGQLAQEEQEFAFAQIEIESWLSAQDHASAESMCG</sequence>
<feature type="compositionally biased region" description="Polar residues" evidence="1">
    <location>
        <begin position="125"/>
        <end position="135"/>
    </location>
</feature>
<dbReference type="InterPro" id="IPR039609">
    <property type="entry name" value="VQ_15/22"/>
</dbReference>
<organism evidence="3 4">
    <name type="scientific">Ceratodon purpureus</name>
    <name type="common">Fire moss</name>
    <name type="synonym">Dicranum purpureum</name>
    <dbReference type="NCBI Taxonomy" id="3225"/>
    <lineage>
        <taxon>Eukaryota</taxon>
        <taxon>Viridiplantae</taxon>
        <taxon>Streptophyta</taxon>
        <taxon>Embryophyta</taxon>
        <taxon>Bryophyta</taxon>
        <taxon>Bryophytina</taxon>
        <taxon>Bryopsida</taxon>
        <taxon>Dicranidae</taxon>
        <taxon>Pseudoditrichales</taxon>
        <taxon>Ditrichaceae</taxon>
        <taxon>Ceratodon</taxon>
    </lineage>
</organism>
<dbReference type="Pfam" id="PF05678">
    <property type="entry name" value="VQ"/>
    <property type="match status" value="1"/>
</dbReference>
<proteinExistence type="predicted"/>
<evidence type="ECO:0000256" key="1">
    <source>
        <dbReference type="SAM" id="MobiDB-lite"/>
    </source>
</evidence>
<keyword evidence="4" id="KW-1185">Reference proteome</keyword>
<evidence type="ECO:0000259" key="2">
    <source>
        <dbReference type="Pfam" id="PF05678"/>
    </source>
</evidence>
<evidence type="ECO:0000313" key="3">
    <source>
        <dbReference type="EMBL" id="KAG0555413.1"/>
    </source>
</evidence>
<accession>A0A8T0G831</accession>
<feature type="compositionally biased region" description="Basic and acidic residues" evidence="1">
    <location>
        <begin position="1"/>
        <end position="13"/>
    </location>
</feature>
<feature type="compositionally biased region" description="Basic residues" evidence="1">
    <location>
        <begin position="140"/>
        <end position="149"/>
    </location>
</feature>
<evidence type="ECO:0000313" key="4">
    <source>
        <dbReference type="Proteomes" id="UP000822688"/>
    </source>
</evidence>
<reference evidence="3" key="1">
    <citation type="submission" date="2020-06" db="EMBL/GenBank/DDBJ databases">
        <title>WGS assembly of Ceratodon purpureus strain R40.</title>
        <authorList>
            <person name="Carey S.B."/>
            <person name="Jenkins J."/>
            <person name="Shu S."/>
            <person name="Lovell J.T."/>
            <person name="Sreedasyam A."/>
            <person name="Maumus F."/>
            <person name="Tiley G.P."/>
            <person name="Fernandez-Pozo N."/>
            <person name="Barry K."/>
            <person name="Chen C."/>
            <person name="Wang M."/>
            <person name="Lipzen A."/>
            <person name="Daum C."/>
            <person name="Saski C.A."/>
            <person name="Payton A.C."/>
            <person name="Mcbreen J.C."/>
            <person name="Conrad R.E."/>
            <person name="Kollar L.M."/>
            <person name="Olsson S."/>
            <person name="Huttunen S."/>
            <person name="Landis J.B."/>
            <person name="Wickett N.J."/>
            <person name="Johnson M.G."/>
            <person name="Rensing S.A."/>
            <person name="Grimwood J."/>
            <person name="Schmutz J."/>
            <person name="Mcdaniel S.F."/>
        </authorList>
    </citation>
    <scope>NUCLEOTIDE SEQUENCE</scope>
    <source>
        <strain evidence="3">R40</strain>
    </source>
</reference>
<dbReference type="EMBL" id="CM026433">
    <property type="protein sequence ID" value="KAG0555413.1"/>
    <property type="molecule type" value="Genomic_DNA"/>
</dbReference>
<dbReference type="Proteomes" id="UP000822688">
    <property type="component" value="Chromosome 12"/>
</dbReference>
<feature type="domain" description="VQ" evidence="2">
    <location>
        <begin position="151"/>
        <end position="176"/>
    </location>
</feature>
<dbReference type="InterPro" id="IPR008889">
    <property type="entry name" value="VQ"/>
</dbReference>
<protein>
    <recommendedName>
        <fullName evidence="2">VQ domain-containing protein</fullName>
    </recommendedName>
</protein>
<feature type="region of interest" description="Disordered" evidence="1">
    <location>
        <begin position="45"/>
        <end position="69"/>
    </location>
</feature>
<dbReference type="AlphaFoldDB" id="A0A8T0G831"/>
<name>A0A8T0G831_CERPU</name>
<feature type="region of interest" description="Disordered" evidence="1">
    <location>
        <begin position="1"/>
        <end position="25"/>
    </location>
</feature>
<dbReference type="PANTHER" id="PTHR33179:SF83">
    <property type="entry name" value="VQ DOMAIN-CONTAINING PROTEIN"/>
    <property type="match status" value="1"/>
</dbReference>
<gene>
    <name evidence="3" type="ORF">KC19_12G167600</name>
</gene>
<feature type="region of interest" description="Disordered" evidence="1">
    <location>
        <begin position="104"/>
        <end position="157"/>
    </location>
</feature>
<comment type="caution">
    <text evidence="3">The sequence shown here is derived from an EMBL/GenBank/DDBJ whole genome shotgun (WGS) entry which is preliminary data.</text>
</comment>